<keyword evidence="4 10" id="KW-0808">Transferase</keyword>
<comment type="catalytic activity">
    <reaction evidence="8 10">
        <text>an all-trans-polyprenyl diphosphate + 4-hydroxybenzoate = a 4-hydroxy-3-(all-trans-polyprenyl)benzoate + diphosphate</text>
        <dbReference type="Rhea" id="RHEA:44504"/>
        <dbReference type="Rhea" id="RHEA-COMP:9514"/>
        <dbReference type="Rhea" id="RHEA-COMP:9564"/>
        <dbReference type="ChEBI" id="CHEBI:17879"/>
        <dbReference type="ChEBI" id="CHEBI:33019"/>
        <dbReference type="ChEBI" id="CHEBI:58914"/>
        <dbReference type="ChEBI" id="CHEBI:78396"/>
        <dbReference type="EC" id="2.5.1.39"/>
    </reaction>
</comment>
<protein>
    <recommendedName>
        <fullName evidence="10">4-hydroxybenzoate polyprenyltransferase, mitochondrial</fullName>
        <shortName evidence="10">4-HB polyprenyltransferase</shortName>
        <ecNumber evidence="10">2.5.1.39</ecNumber>
    </recommendedName>
    <alternativeName>
        <fullName evidence="10">4-hydroxybenzoate hexaprenyltransferase</fullName>
    </alternativeName>
    <alternativeName>
        <fullName evidence="10">Para-hydroxybenzoate--polyprenyltransferase</fullName>
        <shortName evidence="10">PHB:PPT</shortName>
        <shortName evidence="10">PHB:polyprenyltransferase</shortName>
    </alternativeName>
</protein>
<evidence type="ECO:0000256" key="1">
    <source>
        <dbReference type="ARBA" id="ARBA00001946"/>
    </source>
</evidence>
<proteinExistence type="inferred from homology"/>
<evidence type="ECO:0000256" key="4">
    <source>
        <dbReference type="ARBA" id="ARBA00022679"/>
    </source>
</evidence>
<keyword evidence="5 10" id="KW-0812">Transmembrane</keyword>
<evidence type="ECO:0000313" key="11">
    <source>
        <dbReference type="EMBL" id="SCV04093.1"/>
    </source>
</evidence>
<dbReference type="InterPro" id="IPR030470">
    <property type="entry name" value="UbiA_prenylTrfase_CS"/>
</dbReference>
<keyword evidence="12" id="KW-1185">Reference proteome</keyword>
<gene>
    <name evidence="10" type="primary">COQ2</name>
    <name evidence="11" type="ORF">LAME_0H15698G</name>
</gene>
<feature type="transmembrane region" description="Helical" evidence="10">
    <location>
        <begin position="215"/>
        <end position="235"/>
    </location>
</feature>
<dbReference type="Gene3D" id="1.20.120.1780">
    <property type="entry name" value="UbiA prenyltransferase"/>
    <property type="match status" value="1"/>
</dbReference>
<dbReference type="GO" id="GO:0005743">
    <property type="term" value="C:mitochondrial inner membrane"/>
    <property type="evidence" value="ECO:0007669"/>
    <property type="project" value="UniProtKB-SubCell"/>
</dbReference>
<dbReference type="EC" id="2.5.1.39" evidence="10"/>
<dbReference type="PANTHER" id="PTHR11048:SF28">
    <property type="entry name" value="4-HYDROXYBENZOATE POLYPRENYLTRANSFERASE, MITOCHONDRIAL"/>
    <property type="match status" value="1"/>
</dbReference>
<dbReference type="OrthoDB" id="18170at2759"/>
<dbReference type="Proteomes" id="UP000191144">
    <property type="component" value="Chromosome H"/>
</dbReference>
<dbReference type="PANTHER" id="PTHR11048">
    <property type="entry name" value="PRENYLTRANSFERASES"/>
    <property type="match status" value="1"/>
</dbReference>
<dbReference type="GO" id="GO:0008412">
    <property type="term" value="F:4-hydroxybenzoate polyprenyltransferase activity"/>
    <property type="evidence" value="ECO:0007669"/>
    <property type="project" value="UniProtKB-EC"/>
</dbReference>
<keyword evidence="10" id="KW-0831">Ubiquinone biosynthesis</keyword>
<feature type="transmembrane region" description="Helical" evidence="10">
    <location>
        <begin position="92"/>
        <end position="111"/>
    </location>
</feature>
<evidence type="ECO:0000256" key="6">
    <source>
        <dbReference type="ARBA" id="ARBA00022989"/>
    </source>
</evidence>
<comment type="subcellular location">
    <subcellularLocation>
        <location evidence="2 10">Mitochondrion inner membrane</location>
        <topology evidence="2 10">Multi-pass membrane protein</topology>
        <orientation evidence="2 10">Matrix side</orientation>
    </subcellularLocation>
</comment>
<feature type="transmembrane region" description="Helical" evidence="10">
    <location>
        <begin position="117"/>
        <end position="141"/>
    </location>
</feature>
<reference evidence="12" key="1">
    <citation type="submission" date="2016-03" db="EMBL/GenBank/DDBJ databases">
        <authorList>
            <person name="Devillers Hugo."/>
        </authorList>
    </citation>
    <scope>NUCLEOTIDE SEQUENCE [LARGE SCALE GENOMIC DNA]</scope>
</reference>
<evidence type="ECO:0000256" key="3">
    <source>
        <dbReference type="ARBA" id="ARBA00005985"/>
    </source>
</evidence>
<dbReference type="EMBL" id="LT598480">
    <property type="protein sequence ID" value="SCV04093.1"/>
    <property type="molecule type" value="Genomic_DNA"/>
</dbReference>
<keyword evidence="7 10" id="KW-0472">Membrane</keyword>
<dbReference type="FunFam" id="1.20.120.1780:FF:000001">
    <property type="entry name" value="4-hydroxybenzoate octaprenyltransferase"/>
    <property type="match status" value="1"/>
</dbReference>
<evidence type="ECO:0000313" key="12">
    <source>
        <dbReference type="Proteomes" id="UP000191144"/>
    </source>
</evidence>
<feature type="transmembrane region" description="Helical" evidence="10">
    <location>
        <begin position="291"/>
        <end position="324"/>
    </location>
</feature>
<evidence type="ECO:0000256" key="5">
    <source>
        <dbReference type="ARBA" id="ARBA00022692"/>
    </source>
</evidence>
<keyword evidence="6 10" id="KW-1133">Transmembrane helix</keyword>
<comment type="similarity">
    <text evidence="3 10">Belongs to the UbiA prenyltransferase family.</text>
</comment>
<dbReference type="InterPro" id="IPR000537">
    <property type="entry name" value="UbiA_prenyltransferase"/>
</dbReference>
<dbReference type="Pfam" id="PF01040">
    <property type="entry name" value="UbiA"/>
    <property type="match status" value="1"/>
</dbReference>
<dbReference type="InterPro" id="IPR006370">
    <property type="entry name" value="HB_polyprenyltransferase-like"/>
</dbReference>
<sequence>MLGLRRTPIGVLRAIKLPINSTSHKPSWNAIFTARLNSTSAKAESKAVFTEEQLKNARDARLKALEPYLSKLPAKIIPYAELMRLDKPVGTWLLYIPCTWSITMAATQTLAPVSTTLWALFLFGAGSLIMRGAGCTINDLLDRNLDNKVIRTAERPITSGRITPAKAVAFLGAQTTVGVGILSQLPAECWWLGLSSLPLVFAYPLFKRFTYYPQMALSACFTWGALLGYPAMGIIDWSVMLPLYTSSFLWCMTYDTIYAHQDKKFDINVGIKSTALAWGDRSRKICTAMSVAQIGMLGAAGAASGLLMGPGFLAGTAIFGYRLLSMVRNVNLDDPADCWKHFTSNIRSGLFLSAALLFDYFLKIFGVL</sequence>
<accession>A0A1G4KI76</accession>
<dbReference type="HAMAP" id="MF_01635">
    <property type="entry name" value="UbiA"/>
    <property type="match status" value="1"/>
</dbReference>
<dbReference type="Gene3D" id="1.10.357.140">
    <property type="entry name" value="UbiA prenyltransferase"/>
    <property type="match status" value="1"/>
</dbReference>
<organism evidence="11 12">
    <name type="scientific">Lachancea meyersii CBS 8951</name>
    <dbReference type="NCBI Taxonomy" id="1266667"/>
    <lineage>
        <taxon>Eukaryota</taxon>
        <taxon>Fungi</taxon>
        <taxon>Dikarya</taxon>
        <taxon>Ascomycota</taxon>
        <taxon>Saccharomycotina</taxon>
        <taxon>Saccharomycetes</taxon>
        <taxon>Saccharomycetales</taxon>
        <taxon>Saccharomycetaceae</taxon>
        <taxon>Lachancea</taxon>
    </lineage>
</organism>
<dbReference type="NCBIfam" id="TIGR01474">
    <property type="entry name" value="ubiA_proteo"/>
    <property type="match status" value="1"/>
</dbReference>
<dbReference type="FunFam" id="1.10.357.140:FF:000003">
    <property type="entry name" value="4-hydroxybenzoate polyprenyltransferase, mitochondrial"/>
    <property type="match status" value="1"/>
</dbReference>
<name>A0A1G4KI76_9SACH</name>
<evidence type="ECO:0000256" key="2">
    <source>
        <dbReference type="ARBA" id="ARBA00004292"/>
    </source>
</evidence>
<dbReference type="CDD" id="cd13959">
    <property type="entry name" value="PT_UbiA_COQ2"/>
    <property type="match status" value="1"/>
</dbReference>
<dbReference type="GO" id="GO:0006744">
    <property type="term" value="P:ubiquinone biosynthetic process"/>
    <property type="evidence" value="ECO:0007669"/>
    <property type="project" value="UniProtKB-UniRule"/>
</dbReference>
<dbReference type="InterPro" id="IPR039653">
    <property type="entry name" value="Prenyltransferase"/>
</dbReference>
<evidence type="ECO:0000256" key="7">
    <source>
        <dbReference type="ARBA" id="ARBA00023136"/>
    </source>
</evidence>
<dbReference type="GO" id="GO:0008299">
    <property type="term" value="P:isoprenoid biosynthetic process"/>
    <property type="evidence" value="ECO:0007669"/>
    <property type="project" value="UniProtKB-UniRule"/>
</dbReference>
<dbReference type="InterPro" id="IPR044878">
    <property type="entry name" value="UbiA_sf"/>
</dbReference>
<evidence type="ECO:0000256" key="9">
    <source>
        <dbReference type="ARBA" id="ARBA00058997"/>
    </source>
</evidence>
<keyword evidence="10" id="KW-0414">Isoprene biosynthesis</keyword>
<evidence type="ECO:0000256" key="10">
    <source>
        <dbReference type="HAMAP-Rule" id="MF_03189"/>
    </source>
</evidence>
<dbReference type="AlphaFoldDB" id="A0A1G4KI76"/>
<evidence type="ECO:0000256" key="8">
    <source>
        <dbReference type="ARBA" id="ARBA00052313"/>
    </source>
</evidence>
<dbReference type="PROSITE" id="PS00943">
    <property type="entry name" value="UBIA"/>
    <property type="match status" value="1"/>
</dbReference>
<keyword evidence="10" id="KW-0496">Mitochondrion</keyword>
<comment type="pathway">
    <text evidence="10">Cofactor biosynthesis; ubiquinone biosynthesis.</text>
</comment>
<comment type="cofactor">
    <cofactor evidence="1 10">
        <name>Mg(2+)</name>
        <dbReference type="ChEBI" id="CHEBI:18420"/>
    </cofactor>
</comment>
<comment type="function">
    <text evidence="9 10">Catalyzes the prenylation of para-hydroxybenzoate (PHB) with an all-trans polyprenyl group. Mediates the second step in the final reaction sequence of coenzyme Q (CoQ) biosynthesis, which is the condensation of the polyisoprenoid side chain with PHB, generating the first membrane-bound Q intermediate.</text>
</comment>
<keyword evidence="10" id="KW-0999">Mitochondrion inner membrane</keyword>
<dbReference type="UniPathway" id="UPA00232"/>